<dbReference type="OrthoDB" id="4242542at2"/>
<dbReference type="RefSeq" id="WP_146314961.1">
    <property type="nucleotide sequence ID" value="NZ_VCQV01000002.1"/>
</dbReference>
<proteinExistence type="predicted"/>
<dbReference type="EMBL" id="VCQV01000002">
    <property type="protein sequence ID" value="TWP38558.1"/>
    <property type="molecule type" value="Genomic_DNA"/>
</dbReference>
<gene>
    <name evidence="1" type="ORF">FGL98_01835</name>
</gene>
<reference evidence="1 2" key="1">
    <citation type="submission" date="2019-05" db="EMBL/GenBank/DDBJ databases">
        <authorList>
            <person name="Lee S.D."/>
        </authorList>
    </citation>
    <scope>NUCLEOTIDE SEQUENCE [LARGE SCALE GENOMIC DNA]</scope>
    <source>
        <strain evidence="1 2">C5-26</strain>
    </source>
</reference>
<accession>A0A563E7J8</accession>
<protein>
    <submittedName>
        <fullName evidence="1">Uncharacterized protein</fullName>
    </submittedName>
</protein>
<sequence>MTGPSPSRMLAGRHVYRVVSQLGTDLLVGHCWCGEERSAEDPIELWEWLLAHPETHDANSAAGAAGPPGDRLVRT</sequence>
<reference evidence="1 2" key="2">
    <citation type="submission" date="2019-08" db="EMBL/GenBank/DDBJ databases">
        <title>Jejuicoccus antrihumi gen. nov., sp. nov., a new member of the family Dermacoccaceae isolated from a cave.</title>
        <authorList>
            <person name="Schumann P."/>
            <person name="Kim I.S."/>
        </authorList>
    </citation>
    <scope>NUCLEOTIDE SEQUENCE [LARGE SCALE GENOMIC DNA]</scope>
    <source>
        <strain evidence="1 2">C5-26</strain>
    </source>
</reference>
<organism evidence="1 2">
    <name type="scientific">Leekyejoonella antrihumi</name>
    <dbReference type="NCBI Taxonomy" id="1660198"/>
    <lineage>
        <taxon>Bacteria</taxon>
        <taxon>Bacillati</taxon>
        <taxon>Actinomycetota</taxon>
        <taxon>Actinomycetes</taxon>
        <taxon>Micrococcales</taxon>
        <taxon>Dermacoccaceae</taxon>
        <taxon>Leekyejoonella</taxon>
    </lineage>
</organism>
<keyword evidence="2" id="KW-1185">Reference proteome</keyword>
<dbReference type="Proteomes" id="UP000320244">
    <property type="component" value="Unassembled WGS sequence"/>
</dbReference>
<evidence type="ECO:0000313" key="1">
    <source>
        <dbReference type="EMBL" id="TWP38558.1"/>
    </source>
</evidence>
<evidence type="ECO:0000313" key="2">
    <source>
        <dbReference type="Proteomes" id="UP000320244"/>
    </source>
</evidence>
<name>A0A563E7J8_9MICO</name>
<comment type="caution">
    <text evidence="1">The sequence shown here is derived from an EMBL/GenBank/DDBJ whole genome shotgun (WGS) entry which is preliminary data.</text>
</comment>
<dbReference type="AlphaFoldDB" id="A0A563E7J8"/>